<keyword evidence="4 5" id="KW-0648">Protein biosynthesis</keyword>
<dbReference type="AlphaFoldDB" id="A0AAU7E8D4"/>
<dbReference type="CDD" id="cd08704">
    <property type="entry name" value="Met_tRNA_FMT_C"/>
    <property type="match status" value="1"/>
</dbReference>
<dbReference type="Pfam" id="PF02911">
    <property type="entry name" value="Formyl_trans_C"/>
    <property type="match status" value="1"/>
</dbReference>
<dbReference type="GO" id="GO:0005829">
    <property type="term" value="C:cytosol"/>
    <property type="evidence" value="ECO:0007669"/>
    <property type="project" value="TreeGrafter"/>
</dbReference>
<dbReference type="HAMAP" id="MF_00182">
    <property type="entry name" value="Formyl_trans"/>
    <property type="match status" value="1"/>
</dbReference>
<dbReference type="InterPro" id="IPR011034">
    <property type="entry name" value="Formyl_transferase-like_C_sf"/>
</dbReference>
<gene>
    <name evidence="5 8" type="primary">fmt</name>
    <name evidence="8" type="ORF">AAH949_00615</name>
</gene>
<dbReference type="RefSeq" id="WP_348518666.1">
    <property type="nucleotide sequence ID" value="NZ_CP155620.1"/>
</dbReference>
<dbReference type="GO" id="GO:0004479">
    <property type="term" value="F:methionyl-tRNA formyltransferase activity"/>
    <property type="evidence" value="ECO:0007669"/>
    <property type="project" value="UniProtKB-UniRule"/>
</dbReference>
<protein>
    <recommendedName>
        <fullName evidence="2 5">Methionyl-tRNA formyltransferase</fullName>
        <ecNumber evidence="2 5">2.1.2.9</ecNumber>
    </recommendedName>
</protein>
<evidence type="ECO:0000256" key="1">
    <source>
        <dbReference type="ARBA" id="ARBA00010699"/>
    </source>
</evidence>
<evidence type="ECO:0000256" key="5">
    <source>
        <dbReference type="HAMAP-Rule" id="MF_00182"/>
    </source>
</evidence>
<sequence length="305" mass="33991">MKKIIFMGTPSYATCILKALLEDKNFEILALFTQPDRAVGRKQILTPSDTKAFLCQNTPQIPIFTPNSLKDESIVNEICALKPDFIVVAAYGKILPKAILNLAPCINLHASLLPKYRGASPIQSAILNADKISGVCTMLMEEGLDTGAVLESIECDIKDKNASEVFDLLANLAAKLILSTLLNFEKITPKKQDESLATHCKKIKKEDGLIELNDAREIYQKYLAFTPWPTIFLENGLKFIELELVDETKQNTKIGEILELEKESFLLACKKGILRIKKLQESGKKALDGRTYLNGKRLKIGDSLY</sequence>
<dbReference type="InterPro" id="IPR044135">
    <property type="entry name" value="Met-tRNA-FMT_C"/>
</dbReference>
<accession>A0AAU7E8D4</accession>
<dbReference type="InterPro" id="IPR041711">
    <property type="entry name" value="Met-tRNA-FMT_N"/>
</dbReference>
<dbReference type="SUPFAM" id="SSF50486">
    <property type="entry name" value="FMT C-terminal domain-like"/>
    <property type="match status" value="1"/>
</dbReference>
<evidence type="ECO:0000259" key="6">
    <source>
        <dbReference type="Pfam" id="PF00551"/>
    </source>
</evidence>
<keyword evidence="3 5" id="KW-0808">Transferase</keyword>
<name>A0AAU7E8D4_9BACT</name>
<dbReference type="PROSITE" id="PS00373">
    <property type="entry name" value="GART"/>
    <property type="match status" value="1"/>
</dbReference>
<proteinExistence type="inferred from homology"/>
<comment type="similarity">
    <text evidence="1 5">Belongs to the Fmt family.</text>
</comment>
<evidence type="ECO:0000256" key="2">
    <source>
        <dbReference type="ARBA" id="ARBA00012261"/>
    </source>
</evidence>
<dbReference type="Gene3D" id="3.40.50.12230">
    <property type="match status" value="1"/>
</dbReference>
<dbReference type="InterPro" id="IPR002376">
    <property type="entry name" value="Formyl_transf_N"/>
</dbReference>
<feature type="binding site" evidence="5">
    <location>
        <begin position="111"/>
        <end position="114"/>
    </location>
    <ligand>
        <name>(6S)-5,6,7,8-tetrahydrofolate</name>
        <dbReference type="ChEBI" id="CHEBI:57453"/>
    </ligand>
</feature>
<feature type="domain" description="Formyl transferase C-terminal" evidence="7">
    <location>
        <begin position="202"/>
        <end position="297"/>
    </location>
</feature>
<evidence type="ECO:0000313" key="8">
    <source>
        <dbReference type="EMBL" id="XBJ29374.1"/>
    </source>
</evidence>
<dbReference type="EC" id="2.1.2.9" evidence="2 5"/>
<comment type="function">
    <text evidence="5">Attaches a formyl group to the free amino group of methionyl-tRNA(fMet). The formyl group appears to play a dual role in the initiator identity of N-formylmethionyl-tRNA by promoting its recognition by IF2 and preventing the misappropriation of this tRNA by the elongation apparatus.</text>
</comment>
<dbReference type="NCBIfam" id="TIGR00460">
    <property type="entry name" value="fmt"/>
    <property type="match status" value="1"/>
</dbReference>
<dbReference type="Pfam" id="PF00551">
    <property type="entry name" value="Formyl_trans_N"/>
    <property type="match status" value="1"/>
</dbReference>
<dbReference type="CDD" id="cd08646">
    <property type="entry name" value="FMT_core_Met-tRNA-FMT_N"/>
    <property type="match status" value="1"/>
</dbReference>
<comment type="catalytic activity">
    <reaction evidence="5">
        <text>L-methionyl-tRNA(fMet) + (6R)-10-formyltetrahydrofolate = N-formyl-L-methionyl-tRNA(fMet) + (6S)-5,6,7,8-tetrahydrofolate + H(+)</text>
        <dbReference type="Rhea" id="RHEA:24380"/>
        <dbReference type="Rhea" id="RHEA-COMP:9952"/>
        <dbReference type="Rhea" id="RHEA-COMP:9953"/>
        <dbReference type="ChEBI" id="CHEBI:15378"/>
        <dbReference type="ChEBI" id="CHEBI:57453"/>
        <dbReference type="ChEBI" id="CHEBI:78530"/>
        <dbReference type="ChEBI" id="CHEBI:78844"/>
        <dbReference type="ChEBI" id="CHEBI:195366"/>
        <dbReference type="EC" id="2.1.2.9"/>
    </reaction>
</comment>
<dbReference type="InterPro" id="IPR005794">
    <property type="entry name" value="Fmt"/>
</dbReference>
<dbReference type="SUPFAM" id="SSF53328">
    <property type="entry name" value="Formyltransferase"/>
    <property type="match status" value="1"/>
</dbReference>
<dbReference type="EMBL" id="CP155620">
    <property type="protein sequence ID" value="XBJ29374.1"/>
    <property type="molecule type" value="Genomic_DNA"/>
</dbReference>
<dbReference type="InterPro" id="IPR005793">
    <property type="entry name" value="Formyl_trans_C"/>
</dbReference>
<dbReference type="InterPro" id="IPR001555">
    <property type="entry name" value="GART_AS"/>
</dbReference>
<dbReference type="InterPro" id="IPR036477">
    <property type="entry name" value="Formyl_transf_N_sf"/>
</dbReference>
<evidence type="ECO:0000259" key="7">
    <source>
        <dbReference type="Pfam" id="PF02911"/>
    </source>
</evidence>
<reference evidence="8" key="1">
    <citation type="submission" date="2024-05" db="EMBL/GenBank/DDBJ databases">
        <title>Campylobacter coli isolated from environmental waters in Slovenia.</title>
        <authorList>
            <person name="Zautner A.E."/>
            <person name="Bunk B."/>
            <person name="Riedel T."/>
            <person name="Sproeer C."/>
        </authorList>
    </citation>
    <scope>NUCLEOTIDE SEQUENCE</scope>
    <source>
        <strain evidence="8">CCS1377</strain>
    </source>
</reference>
<organism evidence="8">
    <name type="scientific">Campylobacter sp. CCS1377</name>
    <dbReference type="NCBI Taxonomy" id="3158229"/>
    <lineage>
        <taxon>Bacteria</taxon>
        <taxon>Pseudomonadati</taxon>
        <taxon>Campylobacterota</taxon>
        <taxon>Epsilonproteobacteria</taxon>
        <taxon>Campylobacterales</taxon>
        <taxon>Campylobacteraceae</taxon>
        <taxon>Campylobacter</taxon>
    </lineage>
</organism>
<dbReference type="PANTHER" id="PTHR11138">
    <property type="entry name" value="METHIONYL-TRNA FORMYLTRANSFERASE"/>
    <property type="match status" value="1"/>
</dbReference>
<dbReference type="PANTHER" id="PTHR11138:SF5">
    <property type="entry name" value="METHIONYL-TRNA FORMYLTRANSFERASE, MITOCHONDRIAL"/>
    <property type="match status" value="1"/>
</dbReference>
<feature type="domain" description="Formyl transferase N-terminal" evidence="6">
    <location>
        <begin position="2"/>
        <end position="164"/>
    </location>
</feature>
<evidence type="ECO:0000256" key="4">
    <source>
        <dbReference type="ARBA" id="ARBA00022917"/>
    </source>
</evidence>
<evidence type="ECO:0000256" key="3">
    <source>
        <dbReference type="ARBA" id="ARBA00022679"/>
    </source>
</evidence>